<reference evidence="6" key="1">
    <citation type="submission" date="2017-06" db="EMBL/GenBank/DDBJ databases">
        <title>Whole genome sequence of Laribacter hongkongensis LHGZ1.</title>
        <authorList>
            <person name="Chen D."/>
            <person name="Wu H."/>
            <person name="Chen J."/>
        </authorList>
    </citation>
    <scope>NUCLEOTIDE SEQUENCE [LARGE SCALE GENOMIC DNA]</scope>
    <source>
        <strain evidence="6">LHGZ1</strain>
    </source>
</reference>
<dbReference type="GO" id="GO:0016020">
    <property type="term" value="C:membrane"/>
    <property type="evidence" value="ECO:0007669"/>
    <property type="project" value="InterPro"/>
</dbReference>
<name>A0A248LF01_9NEIS</name>
<dbReference type="Gene3D" id="1.20.120.30">
    <property type="entry name" value="Aspartate receptor, ligand-binding domain"/>
    <property type="match status" value="1"/>
</dbReference>
<gene>
    <name evidence="5" type="ORF">LHGZ1_0456</name>
</gene>
<accession>A0A248LF01</accession>
<dbReference type="SUPFAM" id="SSF58104">
    <property type="entry name" value="Methyl-accepting chemotaxis protein (MCP) signaling domain"/>
    <property type="match status" value="1"/>
</dbReference>
<dbReference type="PROSITE" id="PS50111">
    <property type="entry name" value="CHEMOTAXIS_TRANSDUC_2"/>
    <property type="match status" value="1"/>
</dbReference>
<keyword evidence="3" id="KW-0175">Coiled coil</keyword>
<sequence>MFFHTKEMLVKKTEECVFLERENKVLNDKLSSLLQEKANLHEDMEEYDLLKNKRGAYLSSLERCFGSLALIRESFSSLVSNLDTNFDLACDATQNLDGAHSGLSNLSDSFRNMANAQADTATRMDSLAENSDRIGRFVQIIKDIADQTNLLALNAAIEAARAGEHGRGFAVVADEVRKLAERTSQATAEISTLVHNITTETSETKQQVEHTADQARSYLLMSEKTSETIKEIVNQGGKMAEAISGAARGSFLDIVKLDHFVFKIGIYESLIGMKQLTINDISDHHHCRLGKWYYEGRGAQECQESIVFKKLEKPHALVHACAKEVLASIEEQDFQRTQDALIRMENASVQVNDLLIDLSKESCMNTHSI</sequence>
<feature type="coiled-coil region" evidence="3">
    <location>
        <begin position="9"/>
        <end position="50"/>
    </location>
</feature>
<dbReference type="SMART" id="SM00283">
    <property type="entry name" value="MA"/>
    <property type="match status" value="1"/>
</dbReference>
<dbReference type="Gene3D" id="1.10.287.950">
    <property type="entry name" value="Methyl-accepting chemotaxis protein"/>
    <property type="match status" value="1"/>
</dbReference>
<dbReference type="InterPro" id="IPR025991">
    <property type="entry name" value="Chemoreceptor_zinc-bind_dom"/>
</dbReference>
<keyword evidence="1 2" id="KW-0807">Transducer</keyword>
<organism evidence="5 6">
    <name type="scientific">Laribacter hongkongensis</name>
    <dbReference type="NCBI Taxonomy" id="168471"/>
    <lineage>
        <taxon>Bacteria</taxon>
        <taxon>Pseudomonadati</taxon>
        <taxon>Pseudomonadota</taxon>
        <taxon>Betaproteobacteria</taxon>
        <taxon>Neisseriales</taxon>
        <taxon>Aquaspirillaceae</taxon>
        <taxon>Laribacter</taxon>
    </lineage>
</organism>
<dbReference type="PANTHER" id="PTHR32089:SF112">
    <property type="entry name" value="LYSOZYME-LIKE PROTEIN-RELATED"/>
    <property type="match status" value="1"/>
</dbReference>
<dbReference type="EMBL" id="CP022115">
    <property type="protein sequence ID" value="ASJ23287.1"/>
    <property type="molecule type" value="Genomic_DNA"/>
</dbReference>
<dbReference type="InterPro" id="IPR004089">
    <property type="entry name" value="MCPsignal_dom"/>
</dbReference>
<evidence type="ECO:0000256" key="3">
    <source>
        <dbReference type="SAM" id="Coils"/>
    </source>
</evidence>
<feature type="domain" description="Methyl-accepting transducer" evidence="4">
    <location>
        <begin position="59"/>
        <end position="244"/>
    </location>
</feature>
<dbReference type="GO" id="GO:0007165">
    <property type="term" value="P:signal transduction"/>
    <property type="evidence" value="ECO:0007669"/>
    <property type="project" value="UniProtKB-KW"/>
</dbReference>
<evidence type="ECO:0000313" key="5">
    <source>
        <dbReference type="EMBL" id="ASJ23287.1"/>
    </source>
</evidence>
<proteinExistence type="predicted"/>
<protein>
    <submittedName>
        <fullName evidence="5">Methyl-accepting chemotaxis protein</fullName>
    </submittedName>
</protein>
<dbReference type="PANTHER" id="PTHR32089">
    <property type="entry name" value="METHYL-ACCEPTING CHEMOTAXIS PROTEIN MCPB"/>
    <property type="match status" value="1"/>
</dbReference>
<evidence type="ECO:0000256" key="1">
    <source>
        <dbReference type="ARBA" id="ARBA00023224"/>
    </source>
</evidence>
<dbReference type="Pfam" id="PF00015">
    <property type="entry name" value="MCPsignal"/>
    <property type="match status" value="1"/>
</dbReference>
<evidence type="ECO:0000256" key="2">
    <source>
        <dbReference type="PROSITE-ProRule" id="PRU00284"/>
    </source>
</evidence>
<dbReference type="Pfam" id="PF13682">
    <property type="entry name" value="CZB"/>
    <property type="match status" value="1"/>
</dbReference>
<dbReference type="AlphaFoldDB" id="A0A248LF01"/>
<evidence type="ECO:0000259" key="4">
    <source>
        <dbReference type="PROSITE" id="PS50111"/>
    </source>
</evidence>
<evidence type="ECO:0000313" key="6">
    <source>
        <dbReference type="Proteomes" id="UP000197424"/>
    </source>
</evidence>
<dbReference type="Proteomes" id="UP000197424">
    <property type="component" value="Chromosome"/>
</dbReference>
<dbReference type="OrthoDB" id="9808588at2"/>